<reference evidence="5" key="1">
    <citation type="journal article" date="2017" name="Nat. Commun.">
        <title>The North American bullfrog draft genome provides insight into hormonal regulation of long noncoding RNA.</title>
        <authorList>
            <person name="Hammond S.A."/>
            <person name="Warren R.L."/>
            <person name="Vandervalk B.P."/>
            <person name="Kucuk E."/>
            <person name="Khan H."/>
            <person name="Gibb E.A."/>
            <person name="Pandoh P."/>
            <person name="Kirk H."/>
            <person name="Zhao Y."/>
            <person name="Jones M."/>
            <person name="Mungall A.J."/>
            <person name="Coope R."/>
            <person name="Pleasance S."/>
            <person name="Moore R.A."/>
            <person name="Holt R.A."/>
            <person name="Round J.M."/>
            <person name="Ohora S."/>
            <person name="Walle B.V."/>
            <person name="Veldhoen N."/>
            <person name="Helbing C.C."/>
            <person name="Birol I."/>
        </authorList>
    </citation>
    <scope>NUCLEOTIDE SEQUENCE [LARGE SCALE GENOMIC DNA]</scope>
</reference>
<keyword evidence="1" id="KW-0393">Immunoglobulin domain</keyword>
<protein>
    <recommendedName>
        <fullName evidence="3">Ig-like domain-containing protein</fullName>
    </recommendedName>
</protein>
<dbReference type="CDD" id="cd00098">
    <property type="entry name" value="IgC1"/>
    <property type="match status" value="2"/>
</dbReference>
<name>A0A2G9QEK3_AQUCT</name>
<dbReference type="InterPro" id="IPR013783">
    <property type="entry name" value="Ig-like_fold"/>
</dbReference>
<dbReference type="OrthoDB" id="6370831at2759"/>
<dbReference type="SMART" id="SM00407">
    <property type="entry name" value="IGc1"/>
    <property type="match status" value="2"/>
</dbReference>
<gene>
    <name evidence="4" type="ORF">AB205_0193920</name>
</gene>
<dbReference type="InterPro" id="IPR003597">
    <property type="entry name" value="Ig_C1-set"/>
</dbReference>
<feature type="domain" description="Ig-like" evidence="3">
    <location>
        <begin position="113"/>
        <end position="216"/>
    </location>
</feature>
<evidence type="ECO:0000313" key="4">
    <source>
        <dbReference type="EMBL" id="PIO13571.1"/>
    </source>
</evidence>
<dbReference type="PROSITE" id="PS00290">
    <property type="entry name" value="IG_MHC"/>
    <property type="match status" value="2"/>
</dbReference>
<sequence>CFTDFPWCPQVEALDTPYLILNTECKIQCRISGYFPKDLTVNWFKEEEQTRQLVPVTNGIKIPQPQRQPDNTYSCISSLYFTPTQMDHRLVFICKVRHPSLKEPKEERIGPLPIVELLRRPNIDSSETSMLNGKYKIECRISGYYPKGLTVTWIKKSKGKYEYVTKDNKYNIPDIVHKRQSDNTFSCTASLSYKPKIEGSEFICRVEHPSLDQPIEKHTGPLQQQQQQPDTNLQERKTGRYGYSN</sequence>
<dbReference type="InterPro" id="IPR003006">
    <property type="entry name" value="Ig/MHC_CS"/>
</dbReference>
<organism evidence="4 5">
    <name type="scientific">Aquarana catesbeiana</name>
    <name type="common">American bullfrog</name>
    <name type="synonym">Rana catesbeiana</name>
    <dbReference type="NCBI Taxonomy" id="8400"/>
    <lineage>
        <taxon>Eukaryota</taxon>
        <taxon>Metazoa</taxon>
        <taxon>Chordata</taxon>
        <taxon>Craniata</taxon>
        <taxon>Vertebrata</taxon>
        <taxon>Euteleostomi</taxon>
        <taxon>Amphibia</taxon>
        <taxon>Batrachia</taxon>
        <taxon>Anura</taxon>
        <taxon>Neobatrachia</taxon>
        <taxon>Ranoidea</taxon>
        <taxon>Ranidae</taxon>
        <taxon>Aquarana</taxon>
    </lineage>
</organism>
<dbReference type="AlphaFoldDB" id="A0A2G9QEK3"/>
<dbReference type="InterPro" id="IPR036179">
    <property type="entry name" value="Ig-like_dom_sf"/>
</dbReference>
<dbReference type="PANTHER" id="PTHR23411">
    <property type="entry name" value="TAPASIN"/>
    <property type="match status" value="1"/>
</dbReference>
<proteinExistence type="predicted"/>
<evidence type="ECO:0000313" key="5">
    <source>
        <dbReference type="Proteomes" id="UP000228934"/>
    </source>
</evidence>
<dbReference type="EMBL" id="KZ059724">
    <property type="protein sequence ID" value="PIO13571.1"/>
    <property type="molecule type" value="Genomic_DNA"/>
</dbReference>
<evidence type="ECO:0000256" key="1">
    <source>
        <dbReference type="ARBA" id="ARBA00023319"/>
    </source>
</evidence>
<feature type="region of interest" description="Disordered" evidence="2">
    <location>
        <begin position="213"/>
        <end position="245"/>
    </location>
</feature>
<feature type="domain" description="Ig-like" evidence="3">
    <location>
        <begin position="9"/>
        <end position="110"/>
    </location>
</feature>
<dbReference type="InterPro" id="IPR007110">
    <property type="entry name" value="Ig-like_dom"/>
</dbReference>
<evidence type="ECO:0000256" key="2">
    <source>
        <dbReference type="SAM" id="MobiDB-lite"/>
    </source>
</evidence>
<dbReference type="PROSITE" id="PS50835">
    <property type="entry name" value="IG_LIKE"/>
    <property type="match status" value="2"/>
</dbReference>
<evidence type="ECO:0000259" key="3">
    <source>
        <dbReference type="PROSITE" id="PS50835"/>
    </source>
</evidence>
<dbReference type="Pfam" id="PF07654">
    <property type="entry name" value="C1-set"/>
    <property type="match status" value="2"/>
</dbReference>
<dbReference type="SUPFAM" id="SSF48726">
    <property type="entry name" value="Immunoglobulin"/>
    <property type="match status" value="2"/>
</dbReference>
<dbReference type="FunFam" id="2.60.40.10:FF:001774">
    <property type="entry name" value="Uncharacterized LOC100216153"/>
    <property type="match status" value="2"/>
</dbReference>
<dbReference type="Gene3D" id="2.60.40.10">
    <property type="entry name" value="Immunoglobulins"/>
    <property type="match status" value="2"/>
</dbReference>
<dbReference type="Proteomes" id="UP000228934">
    <property type="component" value="Unassembled WGS sequence"/>
</dbReference>
<accession>A0A2G9QEK3</accession>
<keyword evidence="5" id="KW-1185">Reference proteome</keyword>
<feature type="non-terminal residue" evidence="4">
    <location>
        <position position="1"/>
    </location>
</feature>
<dbReference type="InterPro" id="IPR050380">
    <property type="entry name" value="Immune_Resp_Modulators"/>
</dbReference>